<dbReference type="OrthoDB" id="2623652at2"/>
<name>A0A163DJ61_9BACL</name>
<gene>
    <name evidence="2" type="ORF">AWU65_01180</name>
</gene>
<dbReference type="RefSeq" id="WP_006210386.1">
    <property type="nucleotide sequence ID" value="NZ_CP028366.1"/>
</dbReference>
<keyword evidence="3" id="KW-1185">Reference proteome</keyword>
<sequence>MFNVMQNLNWISIVLATLSLSLLGGVWFTVLFGKAYALALGKEGSSKVKPAPIYILGPLICGLVTTIAMAILIYAFEIESYVDAIVFGGIVGLGLLASTTINTGINPNIPRPLVYGLVSGSYFLLSGLIASIILVAMK</sequence>
<evidence type="ECO:0008006" key="4">
    <source>
        <dbReference type="Google" id="ProtNLM"/>
    </source>
</evidence>
<proteinExistence type="predicted"/>
<dbReference type="Proteomes" id="UP000076796">
    <property type="component" value="Unassembled WGS sequence"/>
</dbReference>
<keyword evidence="1" id="KW-0472">Membrane</keyword>
<keyword evidence="1" id="KW-1133">Transmembrane helix</keyword>
<protein>
    <recommendedName>
        <fullName evidence="4">DUF1761 domain-containing protein</fullName>
    </recommendedName>
</protein>
<dbReference type="GeneID" id="97555363"/>
<evidence type="ECO:0000313" key="2">
    <source>
        <dbReference type="EMBL" id="KZS43261.1"/>
    </source>
</evidence>
<keyword evidence="1" id="KW-0812">Transmembrane</keyword>
<evidence type="ECO:0000313" key="3">
    <source>
        <dbReference type="Proteomes" id="UP000076796"/>
    </source>
</evidence>
<dbReference type="InterPro" id="IPR013879">
    <property type="entry name" value="DUF1761"/>
</dbReference>
<organism evidence="2 3">
    <name type="scientific">Paenibacillus glucanolyticus</name>
    <dbReference type="NCBI Taxonomy" id="59843"/>
    <lineage>
        <taxon>Bacteria</taxon>
        <taxon>Bacillati</taxon>
        <taxon>Bacillota</taxon>
        <taxon>Bacilli</taxon>
        <taxon>Bacillales</taxon>
        <taxon>Paenibacillaceae</taxon>
        <taxon>Paenibacillus</taxon>
    </lineage>
</organism>
<dbReference type="AlphaFoldDB" id="A0A163DJ61"/>
<comment type="caution">
    <text evidence="2">The sequence shown here is derived from an EMBL/GenBank/DDBJ whole genome shotgun (WGS) entry which is preliminary data.</text>
</comment>
<feature type="transmembrane region" description="Helical" evidence="1">
    <location>
        <begin position="113"/>
        <end position="137"/>
    </location>
</feature>
<dbReference type="Pfam" id="PF08570">
    <property type="entry name" value="DUF1761"/>
    <property type="match status" value="1"/>
</dbReference>
<accession>A0A163DJ61</accession>
<dbReference type="EMBL" id="LWMH01000003">
    <property type="protein sequence ID" value="KZS43261.1"/>
    <property type="molecule type" value="Genomic_DNA"/>
</dbReference>
<evidence type="ECO:0000256" key="1">
    <source>
        <dbReference type="SAM" id="Phobius"/>
    </source>
</evidence>
<feature type="transmembrane region" description="Helical" evidence="1">
    <location>
        <begin position="81"/>
        <end position="101"/>
    </location>
</feature>
<reference evidence="2" key="1">
    <citation type="journal article" date="2016" name="Genome Announc.">
        <title>Draft genomes of two strains of Paenibacillus glucanolyticus with capability to degrade lignocellulose.</title>
        <authorList>
            <person name="Mathews S.L."/>
            <person name="Pawlak J."/>
            <person name="Grunden A.M."/>
        </authorList>
    </citation>
    <scope>NUCLEOTIDE SEQUENCE [LARGE SCALE GENOMIC DNA]</scope>
    <source>
        <strain evidence="2">SLM1</strain>
    </source>
</reference>
<feature type="transmembrane region" description="Helical" evidence="1">
    <location>
        <begin position="53"/>
        <end position="74"/>
    </location>
</feature>